<dbReference type="RefSeq" id="WP_344692422.1">
    <property type="nucleotide sequence ID" value="NZ_BAABBF010000002.1"/>
</dbReference>
<dbReference type="PANTHER" id="PTHR18964:SF149">
    <property type="entry name" value="BIFUNCTIONAL UDP-N-ACETYLGLUCOSAMINE 2-EPIMERASE_N-ACETYLMANNOSAMINE KINASE"/>
    <property type="match status" value="1"/>
</dbReference>
<protein>
    <submittedName>
        <fullName evidence="3">ROK family transcriptional regulator</fullName>
    </submittedName>
</protein>
<feature type="region of interest" description="Disordered" evidence="2">
    <location>
        <begin position="1"/>
        <end position="30"/>
    </location>
</feature>
<sequence length="416" mass="43969">MEIRFGTKQGIPADPAAPEERDARLSGSLSGTNLERAGQYNLRTVLQAIRLDQDTTRVAIARKTGLTAATIANITGRLIEMGLLRNAGRRQGGRGQPALRLQINPDGAFSIGLNVDRDHLTLVTLDLAGQVRSRVTRDIAFAMPDDVVAFVLDEMDRLIADGGVDRDRMLGVGVAIPDDLGRITLPHQPAGYHVWNEIDLTRLLAPVPWPIHRDNDAAAAALGEAEYGTGFDNPNFFYLLISAGLGGAPVIDRSYRRGATGRSGEIGLMPDPTAGVAGAIVQDTVSLSALFNRLEAAGFADMGVADLDRDDPAVVRVVEGWLADAVRSLTAPLIAIGCLLDPDAILIGGRLPAPLIDRLAAGLNTALRALALPSHAAIMPAMMAQDAPAVGAAILPFLDHILPSDSILIQSGRNQG</sequence>
<dbReference type="InterPro" id="IPR043129">
    <property type="entry name" value="ATPase_NBD"/>
</dbReference>
<proteinExistence type="inferred from homology"/>
<dbReference type="InterPro" id="IPR000600">
    <property type="entry name" value="ROK"/>
</dbReference>
<dbReference type="Pfam" id="PF13412">
    <property type="entry name" value="HTH_24"/>
    <property type="match status" value="1"/>
</dbReference>
<dbReference type="InterPro" id="IPR036388">
    <property type="entry name" value="WH-like_DNA-bd_sf"/>
</dbReference>
<evidence type="ECO:0000256" key="2">
    <source>
        <dbReference type="SAM" id="MobiDB-lite"/>
    </source>
</evidence>
<evidence type="ECO:0000313" key="3">
    <source>
        <dbReference type="EMBL" id="GAA3703580.1"/>
    </source>
</evidence>
<comment type="similarity">
    <text evidence="1">Belongs to the ROK (NagC/XylR) family.</text>
</comment>
<dbReference type="SUPFAM" id="SSF46785">
    <property type="entry name" value="Winged helix' DNA-binding domain"/>
    <property type="match status" value="1"/>
</dbReference>
<dbReference type="SUPFAM" id="SSF53067">
    <property type="entry name" value="Actin-like ATPase domain"/>
    <property type="match status" value="1"/>
</dbReference>
<dbReference type="Gene3D" id="3.30.420.40">
    <property type="match status" value="2"/>
</dbReference>
<dbReference type="Proteomes" id="UP001500523">
    <property type="component" value="Unassembled WGS sequence"/>
</dbReference>
<dbReference type="Pfam" id="PF00480">
    <property type="entry name" value="ROK"/>
    <property type="match status" value="1"/>
</dbReference>
<comment type="caution">
    <text evidence="3">The sequence shown here is derived from an EMBL/GenBank/DDBJ whole genome shotgun (WGS) entry which is preliminary data.</text>
</comment>
<dbReference type="InterPro" id="IPR036390">
    <property type="entry name" value="WH_DNA-bd_sf"/>
</dbReference>
<reference evidence="4" key="1">
    <citation type="journal article" date="2019" name="Int. J. Syst. Evol. Microbiol.">
        <title>The Global Catalogue of Microorganisms (GCM) 10K type strain sequencing project: providing services to taxonomists for standard genome sequencing and annotation.</title>
        <authorList>
            <consortium name="The Broad Institute Genomics Platform"/>
            <consortium name="The Broad Institute Genome Sequencing Center for Infectious Disease"/>
            <person name="Wu L."/>
            <person name="Ma J."/>
        </authorList>
    </citation>
    <scope>NUCLEOTIDE SEQUENCE [LARGE SCALE GENOMIC DNA]</scope>
    <source>
        <strain evidence="4">JCM 17498</strain>
    </source>
</reference>
<evidence type="ECO:0000313" key="4">
    <source>
        <dbReference type="Proteomes" id="UP001500523"/>
    </source>
</evidence>
<dbReference type="PANTHER" id="PTHR18964">
    <property type="entry name" value="ROK (REPRESSOR, ORF, KINASE) FAMILY"/>
    <property type="match status" value="1"/>
</dbReference>
<gene>
    <name evidence="3" type="ORF">GCM10022268_11570</name>
</gene>
<keyword evidence="4" id="KW-1185">Reference proteome</keyword>
<dbReference type="Gene3D" id="1.10.10.10">
    <property type="entry name" value="Winged helix-like DNA-binding domain superfamily/Winged helix DNA-binding domain"/>
    <property type="match status" value="1"/>
</dbReference>
<evidence type="ECO:0000256" key="1">
    <source>
        <dbReference type="ARBA" id="ARBA00006479"/>
    </source>
</evidence>
<dbReference type="EMBL" id="BAABBF010000002">
    <property type="protein sequence ID" value="GAA3703580.1"/>
    <property type="molecule type" value="Genomic_DNA"/>
</dbReference>
<name>A0ABP7DI47_9SPHN</name>
<accession>A0ABP7DI47</accession>
<organism evidence="3 4">
    <name type="scientific">Sphingomonas cynarae</name>
    <dbReference type="NCBI Taxonomy" id="930197"/>
    <lineage>
        <taxon>Bacteria</taxon>
        <taxon>Pseudomonadati</taxon>
        <taxon>Pseudomonadota</taxon>
        <taxon>Alphaproteobacteria</taxon>
        <taxon>Sphingomonadales</taxon>
        <taxon>Sphingomonadaceae</taxon>
        <taxon>Sphingomonas</taxon>
    </lineage>
</organism>